<proteinExistence type="inferred from homology"/>
<dbReference type="NCBIfam" id="TIGR04057">
    <property type="entry name" value="SusC_RagA_signa"/>
    <property type="match status" value="1"/>
</dbReference>
<keyword evidence="2 7" id="KW-0813">Transport</keyword>
<reference evidence="10 11" key="1">
    <citation type="submission" date="2017-10" db="EMBL/GenBank/DDBJ databases">
        <title>Paenichitinophaga pekingensis gen. nov., sp. nov., isolated from activated sludge.</title>
        <authorList>
            <person name="Jin D."/>
            <person name="Kong X."/>
            <person name="Deng Y."/>
            <person name="Bai Z."/>
        </authorList>
    </citation>
    <scope>NUCLEOTIDE SEQUENCE [LARGE SCALE GENOMIC DNA]</scope>
    <source>
        <strain evidence="10 11">13</strain>
    </source>
</reference>
<dbReference type="InterPro" id="IPR008969">
    <property type="entry name" value="CarboxyPept-like_regulatory"/>
</dbReference>
<evidence type="ECO:0000256" key="1">
    <source>
        <dbReference type="ARBA" id="ARBA00004571"/>
    </source>
</evidence>
<dbReference type="Gene3D" id="2.60.40.1120">
    <property type="entry name" value="Carboxypeptidase-like, regulatory domain"/>
    <property type="match status" value="1"/>
</dbReference>
<dbReference type="Gene3D" id="2.40.170.20">
    <property type="entry name" value="TonB-dependent receptor, beta-barrel domain"/>
    <property type="match status" value="1"/>
</dbReference>
<feature type="chain" id="PRO_5012922975" evidence="8">
    <location>
        <begin position="24"/>
        <end position="1043"/>
    </location>
</feature>
<dbReference type="InterPro" id="IPR037066">
    <property type="entry name" value="Plug_dom_sf"/>
</dbReference>
<dbReference type="OrthoDB" id="9768177at2"/>
<dbReference type="Pfam" id="PF07715">
    <property type="entry name" value="Plug"/>
    <property type="match status" value="1"/>
</dbReference>
<keyword evidence="8" id="KW-0732">Signal</keyword>
<dbReference type="InterPro" id="IPR036942">
    <property type="entry name" value="Beta-barrel_TonB_sf"/>
</dbReference>
<dbReference type="InterPro" id="IPR023997">
    <property type="entry name" value="TonB-dep_OMP_SusC/RagA_CS"/>
</dbReference>
<sequence>MKRWLSLLLLTCFAALCSHDVSAQEKKWVTGTVKDTTGTPVIFARVHEKGTANQVPTDEKGAFRIQVADGATLEISSMGYESAQVIVGQGSLNITLQYASKGLNEVVVTALGISREKKAIGYSMQEVKGGDLVNAREVNVTNALSGKVAGLQVMRSSNGPAGSSKILLRGNNSLTGDNQPLIVVDGVPINNASGGLRTSANGTANVDMWEPGMDAGNGLSDINPNDIENVSVLKGPAAAALYGSRAGNGVILITTKTGRKTPGLGITVTQTNGFESLFLKPEIQSTFGQGESGAFNAISNQSWGEKISGQTVTNWAGEQVALKAYDNFKNFYNSGNSTNTGVVFQQQINKSSLYTSMNYLKDNSMIPGSELGRLNLTTRAVSRFGKGDRWTTDMKVQYINSKAHNRPVAGLNDRNPARILYGFPSTLDIGYFKKNKVDEFGNMIWYNQSNQLNPYWNSVYNLNDDNRNRFIMSGSIKYQFTDWLDAEVRGGGDLYNTQFENKRYGGAPGATNGSYSIGKENFSEVNYSTLITAKKDNLFGKFGGSFSLGGNLMHNKYSYFSNSAANLQVPNLFKIDNVDGNIGLTDVYSEYKINSAYGMLSMNYDGVVFLDITGRNDWSSTLSKANRSFFYPSVSLSYLITESIKSLPSWWSYGKVRASYAAVGNSLQPYQLFNTYDIGKSPSGPVTAGRKTVLYDPNVRSELIKSWEFGGEFRFVNNRIGLDVTYYKSNATRQLIDLPMDPGSGYESRKINAGDIQNEGVELMLDAKILDNPTGLSWNLMANFSRNRNTVKDILSNEDVKSYRLGGYENVSIIAEAGQLYGQIYGTKYQRVTDEKSEYYGQLLLNNGLPQATNETYLLGNQMPKALLGITNSFAYKGFTFSFLVDARFGGEIFSGSQSVLQYNGLAAETVKGGARDNFVVGGVVSDGSGGYTTNTEEVTPQQYYQAINGGNIGIIEANIYDATNVRLRNIQLNYQLPKSMAQKIAMQGARIGVSCTNVWMISSHMKGIDPESIFATGTNATGFENSSPPTTRAFYVNLGLSF</sequence>
<protein>
    <submittedName>
        <fullName evidence="10">SusC/RagA family protein</fullName>
    </submittedName>
</protein>
<dbReference type="Gene3D" id="2.170.130.10">
    <property type="entry name" value="TonB-dependent receptor, plug domain"/>
    <property type="match status" value="1"/>
</dbReference>
<dbReference type="InterPro" id="IPR039426">
    <property type="entry name" value="TonB-dep_rcpt-like"/>
</dbReference>
<organism evidence="10 11">
    <name type="scientific">Chitinophaga caeni</name>
    <dbReference type="NCBI Taxonomy" id="2029983"/>
    <lineage>
        <taxon>Bacteria</taxon>
        <taxon>Pseudomonadati</taxon>
        <taxon>Bacteroidota</taxon>
        <taxon>Chitinophagia</taxon>
        <taxon>Chitinophagales</taxon>
        <taxon>Chitinophagaceae</taxon>
        <taxon>Chitinophaga</taxon>
    </lineage>
</organism>
<feature type="domain" description="TonB-dependent receptor plug" evidence="9">
    <location>
        <begin position="118"/>
        <end position="250"/>
    </location>
</feature>
<evidence type="ECO:0000256" key="2">
    <source>
        <dbReference type="ARBA" id="ARBA00022448"/>
    </source>
</evidence>
<evidence type="ECO:0000256" key="4">
    <source>
        <dbReference type="ARBA" id="ARBA00022692"/>
    </source>
</evidence>
<keyword evidence="5 7" id="KW-0472">Membrane</keyword>
<dbReference type="AlphaFoldDB" id="A0A291QVP8"/>
<dbReference type="NCBIfam" id="TIGR04056">
    <property type="entry name" value="OMP_RagA_SusC"/>
    <property type="match status" value="1"/>
</dbReference>
<dbReference type="InterPro" id="IPR012910">
    <property type="entry name" value="Plug_dom"/>
</dbReference>
<dbReference type="Proteomes" id="UP000220133">
    <property type="component" value="Chromosome"/>
</dbReference>
<evidence type="ECO:0000313" key="11">
    <source>
        <dbReference type="Proteomes" id="UP000220133"/>
    </source>
</evidence>
<name>A0A291QVP8_9BACT</name>
<keyword evidence="11" id="KW-1185">Reference proteome</keyword>
<dbReference type="EMBL" id="CP023777">
    <property type="protein sequence ID" value="ATL48036.1"/>
    <property type="molecule type" value="Genomic_DNA"/>
</dbReference>
<keyword evidence="6 7" id="KW-0998">Cell outer membrane</keyword>
<dbReference type="Pfam" id="PF13715">
    <property type="entry name" value="CarbopepD_reg_2"/>
    <property type="match status" value="1"/>
</dbReference>
<feature type="signal peptide" evidence="8">
    <location>
        <begin position="1"/>
        <end position="23"/>
    </location>
</feature>
<evidence type="ECO:0000256" key="3">
    <source>
        <dbReference type="ARBA" id="ARBA00022452"/>
    </source>
</evidence>
<comment type="subcellular location">
    <subcellularLocation>
        <location evidence="1 7">Cell outer membrane</location>
        <topology evidence="1 7">Multi-pass membrane protein</topology>
    </subcellularLocation>
</comment>
<gene>
    <name evidence="10" type="ORF">COR50_13140</name>
</gene>
<dbReference type="RefSeq" id="WP_098194413.1">
    <property type="nucleotide sequence ID" value="NZ_CP023777.1"/>
</dbReference>
<dbReference type="SUPFAM" id="SSF56935">
    <property type="entry name" value="Porins"/>
    <property type="match status" value="1"/>
</dbReference>
<comment type="similarity">
    <text evidence="7">Belongs to the TonB-dependent receptor family.</text>
</comment>
<evidence type="ECO:0000259" key="9">
    <source>
        <dbReference type="Pfam" id="PF07715"/>
    </source>
</evidence>
<accession>A0A291QVP8</accession>
<evidence type="ECO:0000256" key="5">
    <source>
        <dbReference type="ARBA" id="ARBA00023136"/>
    </source>
</evidence>
<keyword evidence="4 7" id="KW-0812">Transmembrane</keyword>
<dbReference type="PROSITE" id="PS52016">
    <property type="entry name" value="TONB_DEPENDENT_REC_3"/>
    <property type="match status" value="1"/>
</dbReference>
<dbReference type="InterPro" id="IPR023996">
    <property type="entry name" value="TonB-dep_OMP_SusC/RagA"/>
</dbReference>
<dbReference type="SUPFAM" id="SSF49464">
    <property type="entry name" value="Carboxypeptidase regulatory domain-like"/>
    <property type="match status" value="1"/>
</dbReference>
<evidence type="ECO:0000256" key="8">
    <source>
        <dbReference type="SAM" id="SignalP"/>
    </source>
</evidence>
<dbReference type="KEGG" id="cbae:COR50_13140"/>
<evidence type="ECO:0000256" key="6">
    <source>
        <dbReference type="ARBA" id="ARBA00023237"/>
    </source>
</evidence>
<evidence type="ECO:0000313" key="10">
    <source>
        <dbReference type="EMBL" id="ATL48036.1"/>
    </source>
</evidence>
<evidence type="ECO:0000256" key="7">
    <source>
        <dbReference type="PROSITE-ProRule" id="PRU01360"/>
    </source>
</evidence>
<keyword evidence="3 7" id="KW-1134">Transmembrane beta strand</keyword>
<dbReference type="GO" id="GO:0009279">
    <property type="term" value="C:cell outer membrane"/>
    <property type="evidence" value="ECO:0007669"/>
    <property type="project" value="UniProtKB-SubCell"/>
</dbReference>